<feature type="region of interest" description="Disordered" evidence="6">
    <location>
        <begin position="591"/>
        <end position="620"/>
    </location>
</feature>
<keyword evidence="2" id="KW-0805">Transcription regulation</keyword>
<evidence type="ECO:0000256" key="6">
    <source>
        <dbReference type="SAM" id="MobiDB-lite"/>
    </source>
</evidence>
<dbReference type="PANTHER" id="PTHR31845:SF18">
    <property type="entry name" value="ZN(II)2CYS6 TRANSCRIPTION FACTOR (EUROFUNG)"/>
    <property type="match status" value="1"/>
</dbReference>
<dbReference type="OrthoDB" id="1600564at2759"/>
<dbReference type="GO" id="GO:0000976">
    <property type="term" value="F:transcription cis-regulatory region binding"/>
    <property type="evidence" value="ECO:0007669"/>
    <property type="project" value="TreeGrafter"/>
</dbReference>
<feature type="region of interest" description="Disordered" evidence="6">
    <location>
        <begin position="86"/>
        <end position="109"/>
    </location>
</feature>
<evidence type="ECO:0000256" key="3">
    <source>
        <dbReference type="ARBA" id="ARBA00023125"/>
    </source>
</evidence>
<evidence type="ECO:0000256" key="2">
    <source>
        <dbReference type="ARBA" id="ARBA00023015"/>
    </source>
</evidence>
<evidence type="ECO:0000313" key="8">
    <source>
        <dbReference type="Proteomes" id="UP000293360"/>
    </source>
</evidence>
<proteinExistence type="predicted"/>
<keyword evidence="5" id="KW-0539">Nucleus</keyword>
<name>A0A4Q4TR03_9PEZI</name>
<dbReference type="GO" id="GO:0005634">
    <property type="term" value="C:nucleus"/>
    <property type="evidence" value="ECO:0007669"/>
    <property type="project" value="UniProtKB-SubCell"/>
</dbReference>
<organism evidence="7 8">
    <name type="scientific">Monosporascus ibericus</name>
    <dbReference type="NCBI Taxonomy" id="155417"/>
    <lineage>
        <taxon>Eukaryota</taxon>
        <taxon>Fungi</taxon>
        <taxon>Dikarya</taxon>
        <taxon>Ascomycota</taxon>
        <taxon>Pezizomycotina</taxon>
        <taxon>Sordariomycetes</taxon>
        <taxon>Xylariomycetidae</taxon>
        <taxon>Xylariales</taxon>
        <taxon>Xylariales incertae sedis</taxon>
        <taxon>Monosporascus</taxon>
    </lineage>
</organism>
<accession>A0A4Q4TR03</accession>
<comment type="subcellular location">
    <subcellularLocation>
        <location evidence="1">Nucleus</location>
    </subcellularLocation>
</comment>
<feature type="compositionally biased region" description="Polar residues" evidence="6">
    <location>
        <begin position="86"/>
        <end position="95"/>
    </location>
</feature>
<evidence type="ECO:0000313" key="7">
    <source>
        <dbReference type="EMBL" id="RYP09751.1"/>
    </source>
</evidence>
<gene>
    <name evidence="7" type="ORF">DL764_001086</name>
</gene>
<dbReference type="Gene3D" id="4.10.240.10">
    <property type="entry name" value="Zn(2)-C6 fungal-type DNA-binding domain"/>
    <property type="match status" value="1"/>
</dbReference>
<sequence length="757" mass="82199">MERRGPSHSGPYGLACKSCFKSKCKCVARPDGDGCQRCHRLNKQCRSSDSLRGRTREKKPNPTARIAELESKLDGLISQLQSRNVIDSDATQRQSPVLLEPPSQPAETTSVQLLGTAENEAQDSDHTEDDDDVILGSVRWSDSPKAVTASEPSESQVSEAEAEILLGTFRAYMLNHFAFVHLPAHLTAHNLRQDRPLLFRAIVCAVSPSAREKVARGRELKKAICEAMLGHESQSNMVRMDLLLALLTYISWGWDHMLNHCSPSWLMLQAKSLACEMRPDGLAPLDARVMALFTPGFESWSENTGAVTEQDFLEQHRAVLGCFVLSSVVSAYYGQVDALRWTPQMEVGLAAISTNKNCPTDATLAIQVRLQLLAQKSDEVQQQQLERGQGASTEMTPFPALMALTTLQGQLQELQMSLSPALPQRELIMAHIHSTELSISETMHAVNSMVPIMVGQFARMTGTGSMSAAGGTASSASCRHERLRCLWQCVRAVQACTSALLASPPSDFRGVSFLQWAQLARCLVVLNRLTTTIEEPAWDRTAVRAVMDVPVLLGRVAEKLELAAQAAGEQGCDDIFTRLARTMREFCPDATGSAAHEHGTARQKVGDAWPRPRAHGGAGAGDPAGMIGLIGIADDTSWLRIGRGLGTLVPMLYIQNCVPKDGNPAAVSCFVFCPNFGVAVTIVCAQTILTNGLLETIPKFEYTVSPELVIMAGSTAIRHLVPRDALGSVILAYSPSMDHLFYLCADIPVVTALESSG</sequence>
<dbReference type="InterPro" id="IPR051089">
    <property type="entry name" value="prtT"/>
</dbReference>
<dbReference type="STRING" id="155417.A0A4Q4TR03"/>
<dbReference type="GO" id="GO:0008270">
    <property type="term" value="F:zinc ion binding"/>
    <property type="evidence" value="ECO:0007669"/>
    <property type="project" value="InterPro"/>
</dbReference>
<evidence type="ECO:0008006" key="9">
    <source>
        <dbReference type="Google" id="ProtNLM"/>
    </source>
</evidence>
<dbReference type="GO" id="GO:0000981">
    <property type="term" value="F:DNA-binding transcription factor activity, RNA polymerase II-specific"/>
    <property type="evidence" value="ECO:0007669"/>
    <property type="project" value="InterPro"/>
</dbReference>
<comment type="caution">
    <text evidence="7">The sequence shown here is derived from an EMBL/GenBank/DDBJ whole genome shotgun (WGS) entry which is preliminary data.</text>
</comment>
<dbReference type="PANTHER" id="PTHR31845">
    <property type="entry name" value="FINGER DOMAIN PROTEIN, PUTATIVE-RELATED"/>
    <property type="match status" value="1"/>
</dbReference>
<evidence type="ECO:0000256" key="4">
    <source>
        <dbReference type="ARBA" id="ARBA00023163"/>
    </source>
</evidence>
<reference evidence="7 8" key="1">
    <citation type="submission" date="2018-06" db="EMBL/GenBank/DDBJ databases">
        <title>Complete Genomes of Monosporascus.</title>
        <authorList>
            <person name="Robinson A.J."/>
            <person name="Natvig D.O."/>
        </authorList>
    </citation>
    <scope>NUCLEOTIDE SEQUENCE [LARGE SCALE GENOMIC DNA]</scope>
    <source>
        <strain evidence="7 8">CBS 110550</strain>
    </source>
</reference>
<protein>
    <recommendedName>
        <fullName evidence="9">Zn(2)-C6 fungal-type domain-containing protein</fullName>
    </recommendedName>
</protein>
<dbReference type="Proteomes" id="UP000293360">
    <property type="component" value="Unassembled WGS sequence"/>
</dbReference>
<dbReference type="EMBL" id="QJNU01000030">
    <property type="protein sequence ID" value="RYP09751.1"/>
    <property type="molecule type" value="Genomic_DNA"/>
</dbReference>
<evidence type="ECO:0000256" key="1">
    <source>
        <dbReference type="ARBA" id="ARBA00004123"/>
    </source>
</evidence>
<dbReference type="AlphaFoldDB" id="A0A4Q4TR03"/>
<keyword evidence="3" id="KW-0238">DNA-binding</keyword>
<keyword evidence="8" id="KW-1185">Reference proteome</keyword>
<dbReference type="InterPro" id="IPR036864">
    <property type="entry name" value="Zn2-C6_fun-type_DNA-bd_sf"/>
</dbReference>
<evidence type="ECO:0000256" key="5">
    <source>
        <dbReference type="ARBA" id="ARBA00023242"/>
    </source>
</evidence>
<keyword evidence="4" id="KW-0804">Transcription</keyword>